<dbReference type="eggNOG" id="COG2166">
    <property type="taxonomic scope" value="Bacteria"/>
</dbReference>
<evidence type="ECO:0000259" key="1">
    <source>
        <dbReference type="Pfam" id="PF02657"/>
    </source>
</evidence>
<reference evidence="2 3" key="1">
    <citation type="journal article" date="2003" name="Proc. Natl. Acad. Sci. U.S.A.">
        <title>The genome sequence of Blochmannia floridanus: comparative analysis of reduced genomes.</title>
        <authorList>
            <person name="Gil R."/>
            <person name="Silva F.J."/>
            <person name="Zientz E."/>
            <person name="Delmotte F."/>
            <person name="Gonzalez-Candelas F."/>
            <person name="Latorre A."/>
            <person name="Rausell C."/>
            <person name="Kramerbeek J."/>
            <person name="Gadau J."/>
            <person name="Hoelldobler B."/>
            <person name="van Ham R.C.H.J."/>
            <person name="Gross R."/>
            <person name="Moya A."/>
        </authorList>
    </citation>
    <scope>NUCLEOTIDE SEQUENCE [LARGE SCALE GENOMIC DNA]</scope>
</reference>
<feature type="domain" description="Fe-S metabolism associated" evidence="1">
    <location>
        <begin position="10"/>
        <end position="136"/>
    </location>
</feature>
<dbReference type="STRING" id="203907.Bfl363"/>
<dbReference type="PANTHER" id="PTHR43597:SF3">
    <property type="entry name" value="CYSTEINE DESULFURATION PROTEIN SUFE"/>
    <property type="match status" value="1"/>
</dbReference>
<dbReference type="InterPro" id="IPR003808">
    <property type="entry name" value="Fe-S_metab-assoc_dom"/>
</dbReference>
<proteinExistence type="predicted"/>
<evidence type="ECO:0000313" key="3">
    <source>
        <dbReference type="Proteomes" id="UP000002192"/>
    </source>
</evidence>
<sequence>MFPTKEQLLKNFFSCMTWEEKYLYIIDLGKLLPRFPEDFRTQQYLVSGCQSRTWITITNYSHYNSSNNDFLDFYGDSDSTIIKGVITIIFSLYQNLNIKSIVKLDVYNFLNQLKLNQHVTITRVQGIYSIINTIKMQINNIIP</sequence>
<keyword evidence="3" id="KW-1185">Reference proteome</keyword>
<dbReference type="KEGG" id="bfl:Bfl363"/>
<dbReference type="AlphaFoldDB" id="Q7VR59"/>
<gene>
    <name evidence="2" type="primary">ynhA</name>
    <name evidence="2" type="ordered locus">Bfl363</name>
</gene>
<accession>Q7VR59</accession>
<dbReference type="Gene3D" id="3.90.1010.10">
    <property type="match status" value="1"/>
</dbReference>
<dbReference type="Proteomes" id="UP000002192">
    <property type="component" value="Chromosome"/>
</dbReference>
<dbReference type="SUPFAM" id="SSF82649">
    <property type="entry name" value="SufE/NifU"/>
    <property type="match status" value="1"/>
</dbReference>
<evidence type="ECO:0000313" key="2">
    <source>
        <dbReference type="EMBL" id="CAD83430.1"/>
    </source>
</evidence>
<dbReference type="Pfam" id="PF02657">
    <property type="entry name" value="SufE"/>
    <property type="match status" value="1"/>
</dbReference>
<dbReference type="PANTHER" id="PTHR43597">
    <property type="entry name" value="SULFUR ACCEPTOR PROTEIN CSDE"/>
    <property type="match status" value="1"/>
</dbReference>
<dbReference type="OrthoDB" id="9799320at2"/>
<protein>
    <submittedName>
        <fullName evidence="2">SufE protein probably involved in Fe-S center assembly</fullName>
    </submittedName>
</protein>
<dbReference type="EMBL" id="BX248583">
    <property type="protein sequence ID" value="CAD83430.1"/>
    <property type="molecule type" value="Genomic_DNA"/>
</dbReference>
<organism evidence="2 3">
    <name type="scientific">Blochmanniella floridana</name>
    <dbReference type="NCBI Taxonomy" id="203907"/>
    <lineage>
        <taxon>Bacteria</taxon>
        <taxon>Pseudomonadati</taxon>
        <taxon>Pseudomonadota</taxon>
        <taxon>Gammaproteobacteria</taxon>
        <taxon>Enterobacterales</taxon>
        <taxon>Enterobacteriaceae</taxon>
        <taxon>ant endosymbionts</taxon>
        <taxon>Candidatus Blochmanniella</taxon>
    </lineage>
</organism>
<dbReference type="HOGENOM" id="CLU_124502_1_1_6"/>
<name>Q7VR59_BLOFL</name>